<organism evidence="1 2">
    <name type="scientific">Naganishia onofrii</name>
    <dbReference type="NCBI Taxonomy" id="1851511"/>
    <lineage>
        <taxon>Eukaryota</taxon>
        <taxon>Fungi</taxon>
        <taxon>Dikarya</taxon>
        <taxon>Basidiomycota</taxon>
        <taxon>Agaricomycotina</taxon>
        <taxon>Tremellomycetes</taxon>
        <taxon>Filobasidiales</taxon>
        <taxon>Filobasidiaceae</taxon>
        <taxon>Naganishia</taxon>
    </lineage>
</organism>
<proteinExistence type="predicted"/>
<evidence type="ECO:0000313" key="2">
    <source>
        <dbReference type="Proteomes" id="UP001234202"/>
    </source>
</evidence>
<keyword evidence="2" id="KW-1185">Reference proteome</keyword>
<name>A0ACC2XQQ3_9TREE</name>
<gene>
    <name evidence="1" type="ORF">QFC24_002578</name>
</gene>
<evidence type="ECO:0000313" key="1">
    <source>
        <dbReference type="EMBL" id="KAJ9125794.1"/>
    </source>
</evidence>
<dbReference type="Proteomes" id="UP001234202">
    <property type="component" value="Unassembled WGS sequence"/>
</dbReference>
<comment type="caution">
    <text evidence="1">The sequence shown here is derived from an EMBL/GenBank/DDBJ whole genome shotgun (WGS) entry which is preliminary data.</text>
</comment>
<accession>A0ACC2XQQ3</accession>
<sequence>MSTTTRTTRTSARTKKAPASVEAKPEVKVELEDVKPRVTDTPSKKRRKGTALETHEDAKPTIETGYMDTPSRVELPATPTVKQDPLTPKTQSSKKTTKYKLMPGQTPFPDWSAPTPEQCEDVVQRLESWHGKREAPKVIPTPSLENSGCGEVPSILDALIRTLLSAATNRRNSSAAFRNIVEKYGILKEGIGEGSVNWDAVRVRSEAELFEAIKCGGLAKNKSKNIKAILDMVYEENMDRAAALQQDGDNGVTQDIKPTGADQESKDEKLVEIERSKQHVLSLDHLHSYSKDAAMEALLRFPGVGVKTSSCTILFCLSRPSFAVDTHVHRLCSWLGWIPPKATRDQAFFHLDTKIPDEHKYALHVLMWQHGVACPSCRLIPVKERREFDGMECPLADLIKANGGWKSTASGGTPAKGRAGSKKAKAGGGGKGKGKRARDETEEEEEASESESESESESDSELSDIE</sequence>
<dbReference type="EMBL" id="JASBWV010000007">
    <property type="protein sequence ID" value="KAJ9125794.1"/>
    <property type="molecule type" value="Genomic_DNA"/>
</dbReference>
<protein>
    <submittedName>
        <fullName evidence="1">Uncharacterized protein</fullName>
    </submittedName>
</protein>
<reference evidence="1" key="1">
    <citation type="submission" date="2023-04" db="EMBL/GenBank/DDBJ databases">
        <title>Draft Genome sequencing of Naganishia species isolated from polar environments using Oxford Nanopore Technology.</title>
        <authorList>
            <person name="Leo P."/>
            <person name="Venkateswaran K."/>
        </authorList>
    </citation>
    <scope>NUCLEOTIDE SEQUENCE</scope>
    <source>
        <strain evidence="1">DBVPG 5303</strain>
    </source>
</reference>